<gene>
    <name evidence="1" type="ORF">DPMN_065198</name>
</gene>
<proteinExistence type="predicted"/>
<sequence>MVTRGLKDKVSSLERGIFFSYPPLSNSSLGDGRRALKYQDEYLKLEISCVYRTHPNSSCEDVQVETRESRCIQYRIGTENGLYMSRLS</sequence>
<accession>A0A9D4CEK6</accession>
<name>A0A9D4CEK6_DREPO</name>
<reference evidence="1" key="2">
    <citation type="submission" date="2020-11" db="EMBL/GenBank/DDBJ databases">
        <authorList>
            <person name="McCartney M.A."/>
            <person name="Auch B."/>
            <person name="Kono T."/>
            <person name="Mallez S."/>
            <person name="Becker A."/>
            <person name="Gohl D.M."/>
            <person name="Silverstein K.A.T."/>
            <person name="Koren S."/>
            <person name="Bechman K.B."/>
            <person name="Herman A."/>
            <person name="Abrahante J.E."/>
            <person name="Garbe J."/>
        </authorList>
    </citation>
    <scope>NUCLEOTIDE SEQUENCE</scope>
    <source>
        <strain evidence="1">Duluth1</strain>
        <tissue evidence="1">Whole animal</tissue>
    </source>
</reference>
<comment type="caution">
    <text evidence="1">The sequence shown here is derived from an EMBL/GenBank/DDBJ whole genome shotgun (WGS) entry which is preliminary data.</text>
</comment>
<dbReference type="Proteomes" id="UP000828390">
    <property type="component" value="Unassembled WGS sequence"/>
</dbReference>
<keyword evidence="2" id="KW-1185">Reference proteome</keyword>
<organism evidence="1 2">
    <name type="scientific">Dreissena polymorpha</name>
    <name type="common">Zebra mussel</name>
    <name type="synonym">Mytilus polymorpha</name>
    <dbReference type="NCBI Taxonomy" id="45954"/>
    <lineage>
        <taxon>Eukaryota</taxon>
        <taxon>Metazoa</taxon>
        <taxon>Spiralia</taxon>
        <taxon>Lophotrochozoa</taxon>
        <taxon>Mollusca</taxon>
        <taxon>Bivalvia</taxon>
        <taxon>Autobranchia</taxon>
        <taxon>Heteroconchia</taxon>
        <taxon>Euheterodonta</taxon>
        <taxon>Imparidentia</taxon>
        <taxon>Neoheterodontei</taxon>
        <taxon>Myida</taxon>
        <taxon>Dreissenoidea</taxon>
        <taxon>Dreissenidae</taxon>
        <taxon>Dreissena</taxon>
    </lineage>
</organism>
<reference evidence="1" key="1">
    <citation type="journal article" date="2019" name="bioRxiv">
        <title>The Genome of the Zebra Mussel, Dreissena polymorpha: A Resource for Invasive Species Research.</title>
        <authorList>
            <person name="McCartney M.A."/>
            <person name="Auch B."/>
            <person name="Kono T."/>
            <person name="Mallez S."/>
            <person name="Zhang Y."/>
            <person name="Obille A."/>
            <person name="Becker A."/>
            <person name="Abrahante J.E."/>
            <person name="Garbe J."/>
            <person name="Badalamenti J.P."/>
            <person name="Herman A."/>
            <person name="Mangelson H."/>
            <person name="Liachko I."/>
            <person name="Sullivan S."/>
            <person name="Sone E.D."/>
            <person name="Koren S."/>
            <person name="Silverstein K.A.T."/>
            <person name="Beckman K.B."/>
            <person name="Gohl D.M."/>
        </authorList>
    </citation>
    <scope>NUCLEOTIDE SEQUENCE</scope>
    <source>
        <strain evidence="1">Duluth1</strain>
        <tissue evidence="1">Whole animal</tissue>
    </source>
</reference>
<protein>
    <submittedName>
        <fullName evidence="1">Uncharacterized protein</fullName>
    </submittedName>
</protein>
<dbReference type="AlphaFoldDB" id="A0A9D4CEK6"/>
<evidence type="ECO:0000313" key="1">
    <source>
        <dbReference type="EMBL" id="KAH3722242.1"/>
    </source>
</evidence>
<evidence type="ECO:0000313" key="2">
    <source>
        <dbReference type="Proteomes" id="UP000828390"/>
    </source>
</evidence>
<dbReference type="EMBL" id="JAIWYP010000013">
    <property type="protein sequence ID" value="KAH3722242.1"/>
    <property type="molecule type" value="Genomic_DNA"/>
</dbReference>